<dbReference type="Gene3D" id="3.40.50.720">
    <property type="entry name" value="NAD(P)-binding Rossmann-like Domain"/>
    <property type="match status" value="1"/>
</dbReference>
<evidence type="ECO:0000256" key="3">
    <source>
        <dbReference type="ARBA" id="ARBA00022741"/>
    </source>
</evidence>
<dbReference type="FunFam" id="3.40.50.720:FF:000033">
    <property type="entry name" value="Adenylyltransferase and sulfurtransferase MOCS3"/>
    <property type="match status" value="1"/>
</dbReference>
<dbReference type="PANTHER" id="PTHR10953:SF102">
    <property type="entry name" value="ADENYLYLTRANSFERASE AND SULFURTRANSFERASE MOCS3"/>
    <property type="match status" value="1"/>
</dbReference>
<dbReference type="KEGG" id="cch:Cag_1270"/>
<evidence type="ECO:0000256" key="10">
    <source>
        <dbReference type="ARBA" id="ARBA00075110"/>
    </source>
</evidence>
<keyword evidence="3" id="KW-0547">Nucleotide-binding</keyword>
<evidence type="ECO:0000256" key="8">
    <source>
        <dbReference type="ARBA" id="ARBA00066884"/>
    </source>
</evidence>
<dbReference type="GO" id="GO:0061605">
    <property type="term" value="F:molybdopterin-synthase adenylyltransferase activity"/>
    <property type="evidence" value="ECO:0007669"/>
    <property type="project" value="UniProtKB-EC"/>
</dbReference>
<dbReference type="GO" id="GO:0005524">
    <property type="term" value="F:ATP binding"/>
    <property type="evidence" value="ECO:0007669"/>
    <property type="project" value="UniProtKB-KW"/>
</dbReference>
<organism evidence="14">
    <name type="scientific">Chlorobium chlorochromatii (strain CaD3)</name>
    <dbReference type="NCBI Taxonomy" id="340177"/>
    <lineage>
        <taxon>Bacteria</taxon>
        <taxon>Pseudomonadati</taxon>
        <taxon>Chlorobiota</taxon>
        <taxon>Chlorobiia</taxon>
        <taxon>Chlorobiales</taxon>
        <taxon>Chlorobiaceae</taxon>
        <taxon>Chlorobium/Pelodictyon group</taxon>
        <taxon>Chlorobium</taxon>
    </lineage>
</organism>
<keyword evidence="4" id="KW-0067">ATP-binding</keyword>
<evidence type="ECO:0000256" key="2">
    <source>
        <dbReference type="ARBA" id="ARBA00022679"/>
    </source>
</evidence>
<keyword evidence="2" id="KW-0808">Transferase</keyword>
<evidence type="ECO:0000256" key="6">
    <source>
        <dbReference type="ARBA" id="ARBA00055169"/>
    </source>
</evidence>
<evidence type="ECO:0000256" key="12">
    <source>
        <dbReference type="ARBA" id="ARBA00078531"/>
    </source>
</evidence>
<dbReference type="PANTHER" id="PTHR10953">
    <property type="entry name" value="UBIQUITIN-ACTIVATING ENZYME E1"/>
    <property type="match status" value="1"/>
</dbReference>
<evidence type="ECO:0000256" key="4">
    <source>
        <dbReference type="ARBA" id="ARBA00022840"/>
    </source>
</evidence>
<dbReference type="GO" id="GO:0005829">
    <property type="term" value="C:cytosol"/>
    <property type="evidence" value="ECO:0007669"/>
    <property type="project" value="TreeGrafter"/>
</dbReference>
<name>Q3AR44_CHLCH</name>
<comment type="similarity">
    <text evidence="1">Belongs to the HesA/MoeB/ThiF family.</text>
</comment>
<feature type="domain" description="THIF-type NAD/FAD binding fold" evidence="13">
    <location>
        <begin position="11"/>
        <end position="242"/>
    </location>
</feature>
<comment type="catalytic activity">
    <reaction evidence="5">
        <text>[molybdopterin-synthase sulfur-carrier protein]-C-terminal Gly-Gly + ATP + H(+) = [molybdopterin-synthase sulfur-carrier protein]-C-terminal Gly-Gly-AMP + diphosphate</text>
        <dbReference type="Rhea" id="RHEA:43616"/>
        <dbReference type="Rhea" id="RHEA-COMP:12159"/>
        <dbReference type="Rhea" id="RHEA-COMP:12202"/>
        <dbReference type="ChEBI" id="CHEBI:15378"/>
        <dbReference type="ChEBI" id="CHEBI:30616"/>
        <dbReference type="ChEBI" id="CHEBI:33019"/>
        <dbReference type="ChEBI" id="CHEBI:90618"/>
        <dbReference type="ChEBI" id="CHEBI:90778"/>
        <dbReference type="EC" id="2.7.7.80"/>
    </reaction>
</comment>
<dbReference type="GO" id="GO:0008146">
    <property type="term" value="F:sulfotransferase activity"/>
    <property type="evidence" value="ECO:0007669"/>
    <property type="project" value="TreeGrafter"/>
</dbReference>
<dbReference type="STRING" id="340177.Cag_1270"/>
<evidence type="ECO:0000256" key="9">
    <source>
        <dbReference type="ARBA" id="ARBA00073635"/>
    </source>
</evidence>
<reference evidence="14" key="1">
    <citation type="submission" date="2005-08" db="EMBL/GenBank/DDBJ databases">
        <title>Complete sequence of Chlorobium chlorochromatii CaD3.</title>
        <authorList>
            <person name="Copeland A."/>
            <person name="Lucas S."/>
            <person name="Lapidus A."/>
            <person name="Barry K."/>
            <person name="Detter J.C."/>
            <person name="Glavina T."/>
            <person name="Hammon N."/>
            <person name="Israni S."/>
            <person name="Pitluck S."/>
            <person name="Bryant D."/>
            <person name="Schmutz J."/>
            <person name="Larimer F."/>
            <person name="Land M."/>
            <person name="Kyrpides N."/>
            <person name="Ivanova N."/>
            <person name="Richardson P."/>
        </authorList>
    </citation>
    <scope>NUCLEOTIDE SEQUENCE [LARGE SCALE GENOMIC DNA]</scope>
    <source>
        <strain evidence="14">CaD3</strain>
    </source>
</reference>
<dbReference type="OrthoDB" id="9804286at2"/>
<comment type="subunit">
    <text evidence="7">Homodimer. Forms a stable heterotetrameric complex of 2 MoeB and 2 MoaD during adenylation of MoaD.</text>
</comment>
<evidence type="ECO:0000256" key="1">
    <source>
        <dbReference type="ARBA" id="ARBA00009919"/>
    </source>
</evidence>
<dbReference type="EC" id="2.7.7.80" evidence="8"/>
<dbReference type="AlphaFoldDB" id="Q3AR44"/>
<sequence length="248" mass="26660">MPLNPQQRQRYARHLALPEIGEDGQERLLASKVLIVGVGGLGSPAAFYLAAAGVGTLGLMDGDVVDESNLQRQILHTSASVGELKVASAAERLQALDPALHLITYPFTLTTDNAEAIIAEYDFVIDATDNFRSKFLIADGCHRTVTPYSHGGIKAFYGHTITVHPRKTTCYRCLFHNEGAVDNNEPQGPLGALPGIIGSLQATEALKHLLNIGTPLTNTLLTCDILTMNIRKIPVSRNPHCPLCGSSL</sequence>
<dbReference type="InterPro" id="IPR000594">
    <property type="entry name" value="ThiF_NAD_FAD-bd"/>
</dbReference>
<dbReference type="InterPro" id="IPR045886">
    <property type="entry name" value="ThiF/MoeB/HesA"/>
</dbReference>
<evidence type="ECO:0000313" key="14">
    <source>
        <dbReference type="EMBL" id="ABB28531.1"/>
    </source>
</evidence>
<evidence type="ECO:0000256" key="11">
    <source>
        <dbReference type="ARBA" id="ARBA00075328"/>
    </source>
</evidence>
<evidence type="ECO:0000259" key="13">
    <source>
        <dbReference type="Pfam" id="PF00899"/>
    </source>
</evidence>
<gene>
    <name evidence="14" type="ordered locus">Cag_1270</name>
</gene>
<evidence type="ECO:0000256" key="7">
    <source>
        <dbReference type="ARBA" id="ARBA00063809"/>
    </source>
</evidence>
<dbReference type="eggNOG" id="COG0476">
    <property type="taxonomic scope" value="Bacteria"/>
</dbReference>
<proteinExistence type="inferred from homology"/>
<evidence type="ECO:0000256" key="5">
    <source>
        <dbReference type="ARBA" id="ARBA00052218"/>
    </source>
</evidence>
<dbReference type="GO" id="GO:0008641">
    <property type="term" value="F:ubiquitin-like modifier activating enzyme activity"/>
    <property type="evidence" value="ECO:0007669"/>
    <property type="project" value="InterPro"/>
</dbReference>
<accession>Q3AR44</accession>
<dbReference type="Pfam" id="PF00899">
    <property type="entry name" value="ThiF"/>
    <property type="match status" value="1"/>
</dbReference>
<dbReference type="SUPFAM" id="SSF69572">
    <property type="entry name" value="Activating enzymes of the ubiquitin-like proteins"/>
    <property type="match status" value="1"/>
</dbReference>
<dbReference type="CDD" id="cd00757">
    <property type="entry name" value="ThiF_MoeB_HesA_family"/>
    <property type="match status" value="1"/>
</dbReference>
<dbReference type="EMBL" id="CP000108">
    <property type="protein sequence ID" value="ABB28531.1"/>
    <property type="molecule type" value="Genomic_DNA"/>
</dbReference>
<comment type="function">
    <text evidence="6">Catalyzes the adenylation by ATP of the carboxyl group of the C-terminal glycine of sulfur carrier protein MoaD.</text>
</comment>
<dbReference type="GO" id="GO:0004792">
    <property type="term" value="F:thiosulfate-cyanide sulfurtransferase activity"/>
    <property type="evidence" value="ECO:0007669"/>
    <property type="project" value="TreeGrafter"/>
</dbReference>
<protein>
    <recommendedName>
        <fullName evidence="9">Molybdopterin-synthase adenylyltransferase</fullName>
        <ecNumber evidence="8">2.7.7.80</ecNumber>
    </recommendedName>
    <alternativeName>
        <fullName evidence="12">MoaD protein adenylase</fullName>
    </alternativeName>
    <alternativeName>
        <fullName evidence="10">Molybdopterin-converting factor subunit 1 adenylase</fullName>
    </alternativeName>
    <alternativeName>
        <fullName evidence="11">Sulfur carrier protein MoaD adenylyltransferase</fullName>
    </alternativeName>
</protein>
<dbReference type="HOGENOM" id="CLU_013325_10_0_10"/>
<dbReference type="InterPro" id="IPR035985">
    <property type="entry name" value="Ubiquitin-activating_enz"/>
</dbReference>